<dbReference type="EMBL" id="SRZA01000018">
    <property type="protein sequence ID" value="TGY05369.1"/>
    <property type="molecule type" value="Genomic_DNA"/>
</dbReference>
<evidence type="ECO:0000313" key="1">
    <source>
        <dbReference type="EMBL" id="GFH88089.1"/>
    </source>
</evidence>
<evidence type="ECO:0000313" key="6">
    <source>
        <dbReference type="Proteomes" id="UP000491181"/>
    </source>
</evidence>
<reference evidence="3 5" key="2">
    <citation type="submission" date="2019-04" db="EMBL/GenBank/DDBJ databases">
        <title>Microbes associate with the intestines of laboratory mice.</title>
        <authorList>
            <person name="Navarre W."/>
            <person name="Wong E."/>
            <person name="Huang K."/>
            <person name="Tropini C."/>
            <person name="Ng K."/>
            <person name="Yu B."/>
        </authorList>
    </citation>
    <scope>NUCLEOTIDE SEQUENCE [LARGE SCALE GENOMIC DNA]</scope>
    <source>
        <strain evidence="3 5">NM70_E10</strain>
    </source>
</reference>
<keyword evidence="5" id="KW-1185">Reference proteome</keyword>
<dbReference type="GeneID" id="93049653"/>
<comment type="caution">
    <text evidence="3">The sequence shown here is derived from an EMBL/GenBank/DDBJ whole genome shotgun (WGS) entry which is preliminary data.</text>
</comment>
<proteinExistence type="predicted"/>
<dbReference type="Proteomes" id="UP000305751">
    <property type="component" value="Unassembled WGS sequence"/>
</dbReference>
<dbReference type="Proteomes" id="UP000298073">
    <property type="component" value="Unassembled WGS sequence"/>
</dbReference>
<organism evidence="3 5">
    <name type="scientific">Bacteroides acidifaciens</name>
    <dbReference type="NCBI Taxonomy" id="85831"/>
    <lineage>
        <taxon>Bacteria</taxon>
        <taxon>Pseudomonadati</taxon>
        <taxon>Bacteroidota</taxon>
        <taxon>Bacteroidia</taxon>
        <taxon>Bacteroidales</taxon>
        <taxon>Bacteroidaceae</taxon>
        <taxon>Bacteroides</taxon>
    </lineage>
</organism>
<dbReference type="EMBL" id="BLLS01000155">
    <property type="protein sequence ID" value="GFH88089.1"/>
    <property type="molecule type" value="Genomic_DNA"/>
</dbReference>
<evidence type="ECO:0000313" key="3">
    <source>
        <dbReference type="EMBL" id="TGY05369.1"/>
    </source>
</evidence>
<evidence type="ECO:0000313" key="4">
    <source>
        <dbReference type="Proteomes" id="UP000298073"/>
    </source>
</evidence>
<accession>A0A4S2AV87</accession>
<evidence type="ECO:0000313" key="5">
    <source>
        <dbReference type="Proteomes" id="UP000305751"/>
    </source>
</evidence>
<gene>
    <name evidence="2" type="ORF">E4T97_08380</name>
    <name evidence="3" type="ORF">E5356_08035</name>
    <name evidence="1" type="ORF">IMSAGC001_03524</name>
</gene>
<name>A0A4S2AV87_9BACE</name>
<reference evidence="1 6" key="3">
    <citation type="journal article" date="2020" name="Microbiome">
        <title>Single-cell genomics of uncultured bacteria reveals dietary fiber responders in the mouse gut microbiota.</title>
        <authorList>
            <person name="Chijiiwa R."/>
            <person name="Hosokawa M."/>
            <person name="Kogawa M."/>
            <person name="Nishikawa Y."/>
            <person name="Ide K."/>
            <person name="Sakanashi C."/>
            <person name="Takahashi K."/>
            <person name="Takeyama H."/>
        </authorList>
    </citation>
    <scope>NUCLEOTIDE SEQUENCE [LARGE SCALE GENOMIC DNA]</scope>
    <source>
        <strain evidence="1">IMSAGC_001</strain>
    </source>
</reference>
<dbReference type="RefSeq" id="WP_024988680.1">
    <property type="nucleotide sequence ID" value="NZ_BLLS01000155.1"/>
</dbReference>
<dbReference type="AlphaFoldDB" id="A0A4S2AV87"/>
<sequence length="123" mass="14362">MKELEFTTYVKRPEMLEKSVQACVPHWTINIDSRQIENELGILVYKQEVVRLEGELTYEKIVAAIINAKYSPDDQTAILMNAINPNYLTEEKEAAYYQEMKDFQEWRDKAKEIASTIIKGLPF</sequence>
<dbReference type="Proteomes" id="UP000491181">
    <property type="component" value="Unassembled WGS sequence"/>
</dbReference>
<reference evidence="2 4" key="1">
    <citation type="submission" date="2019-03" db="EMBL/GenBank/DDBJ databases">
        <title>Diversity of the mouse oral microbiome.</title>
        <authorList>
            <person name="Joseph S."/>
            <person name="Aduse-Opoku J."/>
            <person name="Curtis M."/>
            <person name="Wade W."/>
            <person name="Hashim A."/>
        </authorList>
    </citation>
    <scope>NUCLEOTIDE SEQUENCE [LARGE SCALE GENOMIC DNA]</scope>
    <source>
        <strain evidence="2 4">P2318</strain>
    </source>
</reference>
<protein>
    <submittedName>
        <fullName evidence="3">Uncharacterized protein</fullName>
    </submittedName>
</protein>
<evidence type="ECO:0000313" key="2">
    <source>
        <dbReference type="EMBL" id="TFU49852.1"/>
    </source>
</evidence>
<dbReference type="EMBL" id="SPPV01000015">
    <property type="protein sequence ID" value="TFU49852.1"/>
    <property type="molecule type" value="Genomic_DNA"/>
</dbReference>